<feature type="transmembrane region" description="Helical" evidence="1">
    <location>
        <begin position="12"/>
        <end position="28"/>
    </location>
</feature>
<evidence type="ECO:0000256" key="1">
    <source>
        <dbReference type="SAM" id="Phobius"/>
    </source>
</evidence>
<evidence type="ECO:0000313" key="2">
    <source>
        <dbReference type="EMBL" id="OGZ54460.1"/>
    </source>
</evidence>
<organism evidence="2 3">
    <name type="scientific">Candidatus Ryanbacteria bacterium RIFCSPLOWO2_02_FULL_45_11c</name>
    <dbReference type="NCBI Taxonomy" id="1802128"/>
    <lineage>
        <taxon>Bacteria</taxon>
        <taxon>Candidatus Ryaniibacteriota</taxon>
    </lineage>
</organism>
<gene>
    <name evidence="2" type="ORF">A3H64_01295</name>
</gene>
<comment type="caution">
    <text evidence="2">The sequence shown here is derived from an EMBL/GenBank/DDBJ whole genome shotgun (WGS) entry which is preliminary data.</text>
</comment>
<feature type="transmembrane region" description="Helical" evidence="1">
    <location>
        <begin position="350"/>
        <end position="370"/>
    </location>
</feature>
<name>A0A1G2GWJ9_9BACT</name>
<evidence type="ECO:0000313" key="3">
    <source>
        <dbReference type="Proteomes" id="UP000178186"/>
    </source>
</evidence>
<dbReference type="InterPro" id="IPR025291">
    <property type="entry name" value="DUF4153"/>
</dbReference>
<feature type="transmembrane region" description="Helical" evidence="1">
    <location>
        <begin position="34"/>
        <end position="53"/>
    </location>
</feature>
<feature type="transmembrane region" description="Helical" evidence="1">
    <location>
        <begin position="244"/>
        <end position="265"/>
    </location>
</feature>
<keyword evidence="1" id="KW-0812">Transmembrane</keyword>
<dbReference type="Pfam" id="PF13687">
    <property type="entry name" value="DUF4153"/>
    <property type="match status" value="1"/>
</dbReference>
<reference evidence="2 3" key="1">
    <citation type="journal article" date="2016" name="Nat. Commun.">
        <title>Thousands of microbial genomes shed light on interconnected biogeochemical processes in an aquifer system.</title>
        <authorList>
            <person name="Anantharaman K."/>
            <person name="Brown C.T."/>
            <person name="Hug L.A."/>
            <person name="Sharon I."/>
            <person name="Castelle C.J."/>
            <person name="Probst A.J."/>
            <person name="Thomas B.C."/>
            <person name="Singh A."/>
            <person name="Wilkins M.J."/>
            <person name="Karaoz U."/>
            <person name="Brodie E.L."/>
            <person name="Williams K.H."/>
            <person name="Hubbard S.S."/>
            <person name="Banfield J.F."/>
        </authorList>
    </citation>
    <scope>NUCLEOTIDE SEQUENCE [LARGE SCALE GENOMIC DNA]</scope>
</reference>
<sequence length="480" mass="56593">MENIIITQQKHFCAALAIFWVVFVWGFWEKGPYALGFNAFLFLTVFFGVFIWILWKAGAYTKSDLIWILPVSFIILSFTFYDNPFIKMVSIPVLPILFVLFYNQALLPNKQKNYWGFEFLIHILIRVFSFVGQLGESVKIYTKVIIPVDNTSKQFIIRIVAGVVIFLVAALMVFLPLLSSADAVFSEKARVITNWLQSVFSTPIAYRTVVFAVLSVLFFSMLTAWSKQFYYKEREKSNTQIDSIIVGIILAGVLCIYMFFLWVQISRLWIGELPFNFKETEQLVKSGFWQLLFLSIINILIYFFAYRKTVPFVQKLLAVFTITSLFLLISAGHRMGLYVVYYGFSYEKFFASYAVLFCAILFFWLISQLFRSRRANIAKFLVILFLWMFALVSIFPVEQFIFRANIALFHREGSRIMLHEMKMLSPDALPLVKKYQERDLSLEEYDWNHWIEKQEKIITQKRWYERNVMNIVYMSYFSTR</sequence>
<feature type="transmembrane region" description="Helical" evidence="1">
    <location>
        <begin position="204"/>
        <end position="224"/>
    </location>
</feature>
<feature type="transmembrane region" description="Helical" evidence="1">
    <location>
        <begin position="65"/>
        <end position="81"/>
    </location>
</feature>
<feature type="transmembrane region" description="Helical" evidence="1">
    <location>
        <begin position="377"/>
        <end position="397"/>
    </location>
</feature>
<proteinExistence type="predicted"/>
<feature type="transmembrane region" description="Helical" evidence="1">
    <location>
        <begin position="155"/>
        <end position="178"/>
    </location>
</feature>
<feature type="transmembrane region" description="Helical" evidence="1">
    <location>
        <begin position="317"/>
        <end position="344"/>
    </location>
</feature>
<dbReference type="Proteomes" id="UP000178186">
    <property type="component" value="Unassembled WGS sequence"/>
</dbReference>
<keyword evidence="1" id="KW-0472">Membrane</keyword>
<keyword evidence="1" id="KW-1133">Transmembrane helix</keyword>
<feature type="transmembrane region" description="Helical" evidence="1">
    <location>
        <begin position="287"/>
        <end position="305"/>
    </location>
</feature>
<protein>
    <submittedName>
        <fullName evidence="2">Uncharacterized protein</fullName>
    </submittedName>
</protein>
<dbReference type="STRING" id="1802128.A3H64_01295"/>
<accession>A0A1G2GWJ9</accession>
<dbReference type="AlphaFoldDB" id="A0A1G2GWJ9"/>
<dbReference type="EMBL" id="MHNY01000044">
    <property type="protein sequence ID" value="OGZ54460.1"/>
    <property type="molecule type" value="Genomic_DNA"/>
</dbReference>